<accession>A0A5D4HDD7</accession>
<dbReference type="AlphaFoldDB" id="A0A5D4HDD7"/>
<reference evidence="2 3" key="1">
    <citation type="submission" date="2019-08" db="EMBL/GenBank/DDBJ databases">
        <title>Phlebobacter frassis gen. nov. sp. nov., a new member of family Sphingobacteriaceae isolated from sand fly rearing media.</title>
        <authorList>
            <person name="Kakumanu M.L."/>
            <person name="Marayati B.F."/>
            <person name="Wada-Katsumata A."/>
            <person name="Wasserberg G."/>
            <person name="Schal C."/>
            <person name="Apperson C.S."/>
            <person name="Ponnusamy L."/>
        </authorList>
    </citation>
    <scope>NUCLEOTIDE SEQUENCE [LARGE SCALE GENOMIC DNA]</scope>
    <source>
        <strain evidence="2 3">SSI9</strain>
    </source>
</reference>
<evidence type="ECO:0000313" key="3">
    <source>
        <dbReference type="Proteomes" id="UP000322362"/>
    </source>
</evidence>
<comment type="caution">
    <text evidence="2">The sequence shown here is derived from an EMBL/GenBank/DDBJ whole genome shotgun (WGS) entry which is preliminary data.</text>
</comment>
<keyword evidence="3" id="KW-1185">Reference proteome</keyword>
<evidence type="ECO:0008006" key="4">
    <source>
        <dbReference type="Google" id="ProtNLM"/>
    </source>
</evidence>
<dbReference type="InterPro" id="IPR008979">
    <property type="entry name" value="Galactose-bd-like_sf"/>
</dbReference>
<gene>
    <name evidence="2" type="ORF">FXV77_06015</name>
</gene>
<dbReference type="Proteomes" id="UP000322362">
    <property type="component" value="Unassembled WGS sequence"/>
</dbReference>
<organism evidence="2 3">
    <name type="scientific">Sphingobacterium phlebotomi</name>
    <dbReference type="NCBI Taxonomy" id="2605433"/>
    <lineage>
        <taxon>Bacteria</taxon>
        <taxon>Pseudomonadati</taxon>
        <taxon>Bacteroidota</taxon>
        <taxon>Sphingobacteriia</taxon>
        <taxon>Sphingobacteriales</taxon>
        <taxon>Sphingobacteriaceae</taxon>
        <taxon>Sphingobacterium</taxon>
    </lineage>
</organism>
<keyword evidence="1" id="KW-0472">Membrane</keyword>
<dbReference type="EMBL" id="VTAV01000002">
    <property type="protein sequence ID" value="TYR37555.1"/>
    <property type="molecule type" value="Genomic_DNA"/>
</dbReference>
<dbReference type="Gene3D" id="2.60.120.260">
    <property type="entry name" value="Galactose-binding domain-like"/>
    <property type="match status" value="1"/>
</dbReference>
<dbReference type="RefSeq" id="WP_148918294.1">
    <property type="nucleotide sequence ID" value="NZ_VTAV01000002.1"/>
</dbReference>
<evidence type="ECO:0000256" key="1">
    <source>
        <dbReference type="SAM" id="Phobius"/>
    </source>
</evidence>
<proteinExistence type="predicted"/>
<keyword evidence="1" id="KW-0812">Transmembrane</keyword>
<evidence type="ECO:0000313" key="2">
    <source>
        <dbReference type="EMBL" id="TYR37555.1"/>
    </source>
</evidence>
<protein>
    <recommendedName>
        <fullName evidence="4">DUF3999 family protein</fullName>
    </recommendedName>
</protein>
<dbReference type="SUPFAM" id="SSF49785">
    <property type="entry name" value="Galactose-binding domain-like"/>
    <property type="match status" value="1"/>
</dbReference>
<feature type="transmembrane region" description="Helical" evidence="1">
    <location>
        <begin position="386"/>
        <end position="407"/>
    </location>
</feature>
<keyword evidence="1" id="KW-1133">Transmembrane helix</keyword>
<name>A0A5D4HDD7_9SPHI</name>
<sequence>MITKRRGSNMRTLNKNNIVVVFLLLCGQFVSAQQVKAIVEAGVDGLQTIQIPQEFRMWIGNDIGRLRLYDVKDTEVGFVLKPDIQETTTFQPVPFDKTATDSTETFVIHNLAKERKQGYLFRIGNSAGSKDYVIEGSDDQKTWFGLVNNGKFTQLYSDDQTSVVKCSSFPLTDYRYIRVVLDNKNSAPVQILAIGEQVTKEVTQHYEPLQHVSFDRKEDNKNKETILAIRKNGRSPIDYIRFHIATPAHYHRQATLYTVRTETRKRKTHTYDQPLAYITLNNQQTNEFTIEDIAEDLFYIRINNEDNVPLTIDSLSFFQKPVTILADLKQGETYVLDADSSRTLPNYDLGKTAIDFTTDFPQATVQGIEKMATQPANEQKHNTGRLILFLGSIAGVLAIFYFGASLLKDMKKKSS</sequence>